<dbReference type="OrthoDB" id="5589325at2759"/>
<evidence type="ECO:0000313" key="5">
    <source>
        <dbReference type="EMBL" id="CDH52537.1"/>
    </source>
</evidence>
<dbReference type="Pfam" id="PF10342">
    <property type="entry name" value="Kre9_KNH"/>
    <property type="match status" value="1"/>
</dbReference>
<keyword evidence="6" id="KW-1185">Reference proteome</keyword>
<protein>
    <recommendedName>
        <fullName evidence="4">Yeast cell wall synthesis Kre9/Knh1-like N-terminal domain-containing protein</fullName>
    </recommendedName>
</protein>
<evidence type="ECO:0000313" key="6">
    <source>
        <dbReference type="Proteomes" id="UP000027586"/>
    </source>
</evidence>
<dbReference type="PANTHER" id="PTHR40633">
    <property type="entry name" value="MATRIX PROTEIN, PUTATIVE (AFU_ORTHOLOGUE AFUA_8G05410)-RELATED"/>
    <property type="match status" value="1"/>
</dbReference>
<feature type="compositionally biased region" description="Low complexity" evidence="2">
    <location>
        <begin position="122"/>
        <end position="213"/>
    </location>
</feature>
<gene>
    <name evidence="5" type="ORF">LCOR_04000.1</name>
</gene>
<keyword evidence="1 3" id="KW-0732">Signal</keyword>
<dbReference type="InterPro" id="IPR018466">
    <property type="entry name" value="Kre9/Knh1-like_N"/>
</dbReference>
<evidence type="ECO:0000256" key="1">
    <source>
        <dbReference type="ARBA" id="ARBA00022729"/>
    </source>
</evidence>
<feature type="signal peptide" evidence="3">
    <location>
        <begin position="1"/>
        <end position="19"/>
    </location>
</feature>
<feature type="region of interest" description="Disordered" evidence="2">
    <location>
        <begin position="111"/>
        <end position="213"/>
    </location>
</feature>
<name>A0A068RSG7_9FUNG</name>
<dbReference type="STRING" id="1263082.A0A068RSG7"/>
<organism evidence="5 6">
    <name type="scientific">Lichtheimia corymbifera JMRC:FSU:9682</name>
    <dbReference type="NCBI Taxonomy" id="1263082"/>
    <lineage>
        <taxon>Eukaryota</taxon>
        <taxon>Fungi</taxon>
        <taxon>Fungi incertae sedis</taxon>
        <taxon>Mucoromycota</taxon>
        <taxon>Mucoromycotina</taxon>
        <taxon>Mucoromycetes</taxon>
        <taxon>Mucorales</taxon>
        <taxon>Lichtheimiaceae</taxon>
        <taxon>Lichtheimia</taxon>
    </lineage>
</organism>
<comment type="caution">
    <text evidence="5">The sequence shown here is derived from an EMBL/GenBank/DDBJ whole genome shotgun (WGS) entry which is preliminary data.</text>
</comment>
<accession>A0A068RSG7</accession>
<reference evidence="5" key="1">
    <citation type="submission" date="2013-08" db="EMBL/GenBank/DDBJ databases">
        <title>Gene expansion shapes genome architecture in the human pathogen Lichtheimia corymbifera: an evolutionary genomics analysis in the ancient terrestrial Mucorales (Mucoromycotina).</title>
        <authorList>
            <person name="Schwartze V.U."/>
            <person name="Winter S."/>
            <person name="Shelest E."/>
            <person name="Marcet-Houben M."/>
            <person name="Horn F."/>
            <person name="Wehner S."/>
            <person name="Hoffmann K."/>
            <person name="Riege K."/>
            <person name="Sammeth M."/>
            <person name="Nowrousian M."/>
            <person name="Valiante V."/>
            <person name="Linde J."/>
            <person name="Jacobsen I.D."/>
            <person name="Marz M."/>
            <person name="Brakhage A.A."/>
            <person name="Gabaldon T."/>
            <person name="Bocker S."/>
            <person name="Voigt K."/>
        </authorList>
    </citation>
    <scope>NUCLEOTIDE SEQUENCE [LARGE SCALE GENOMIC DNA]</scope>
    <source>
        <strain evidence="5">FSU 9682</strain>
    </source>
</reference>
<evidence type="ECO:0000256" key="3">
    <source>
        <dbReference type="SAM" id="SignalP"/>
    </source>
</evidence>
<dbReference type="InterPro" id="IPR052982">
    <property type="entry name" value="SRP1/TIP1-like"/>
</dbReference>
<feature type="chain" id="PRO_5001652747" description="Yeast cell wall synthesis Kre9/Knh1-like N-terminal domain-containing protein" evidence="3">
    <location>
        <begin position="20"/>
        <end position="234"/>
    </location>
</feature>
<feature type="domain" description="Yeast cell wall synthesis Kre9/Knh1-like N-terminal" evidence="4">
    <location>
        <begin position="26"/>
        <end position="114"/>
    </location>
</feature>
<sequence length="234" mass="22181">MKFALSLAAVAAFVAAVSAQGISVINPTLGAKWPAGSKQTITWNVDGAKTVTGIVLRQGDANNLNTLYTISSDQIDASEGKYEWTIQSDTKPSNDYAVQVTTDQGQQYSPFFEITAGGDSGSGSSNSTSSDAPSASGSAAASGSSAAASGSSSASGSAAASGSASASGSAAASGSAGSSSSAKPTSAGASGSADASSSAAASSDAAESDESAGSSFKVNAALGVAAGAAALALF</sequence>
<dbReference type="PANTHER" id="PTHR40633:SF1">
    <property type="entry name" value="GPI ANCHORED SERINE-THREONINE RICH PROTEIN (AFU_ORTHOLOGUE AFUA_1G03630)"/>
    <property type="match status" value="1"/>
</dbReference>
<evidence type="ECO:0000256" key="2">
    <source>
        <dbReference type="SAM" id="MobiDB-lite"/>
    </source>
</evidence>
<dbReference type="Proteomes" id="UP000027586">
    <property type="component" value="Unassembled WGS sequence"/>
</dbReference>
<dbReference type="AlphaFoldDB" id="A0A068RSG7"/>
<dbReference type="EMBL" id="CBTN010000013">
    <property type="protein sequence ID" value="CDH52537.1"/>
    <property type="molecule type" value="Genomic_DNA"/>
</dbReference>
<dbReference type="VEuPathDB" id="FungiDB:LCOR_04000.1"/>
<evidence type="ECO:0000259" key="4">
    <source>
        <dbReference type="Pfam" id="PF10342"/>
    </source>
</evidence>
<proteinExistence type="predicted"/>